<evidence type="ECO:0000313" key="3">
    <source>
        <dbReference type="Proteomes" id="UP000658690"/>
    </source>
</evidence>
<feature type="transmembrane region" description="Helical" evidence="1">
    <location>
        <begin position="48"/>
        <end position="66"/>
    </location>
</feature>
<accession>A0ABX1ZHN7</accession>
<reference evidence="2 3" key="1">
    <citation type="submission" date="2019-10" db="EMBL/GenBank/DDBJ databases">
        <title>Description of Paenibacillus choica sp. nov.</title>
        <authorList>
            <person name="Carlier A."/>
            <person name="Qi S."/>
        </authorList>
    </citation>
    <scope>NUCLEOTIDE SEQUENCE [LARGE SCALE GENOMIC DNA]</scope>
    <source>
        <strain evidence="2 3">LMG 31460</strain>
    </source>
</reference>
<protein>
    <recommendedName>
        <fullName evidence="4">DUF4367 domain-containing protein</fullName>
    </recommendedName>
</protein>
<evidence type="ECO:0008006" key="4">
    <source>
        <dbReference type="Google" id="ProtNLM"/>
    </source>
</evidence>
<keyword evidence="3" id="KW-1185">Reference proteome</keyword>
<evidence type="ECO:0000256" key="1">
    <source>
        <dbReference type="SAM" id="Phobius"/>
    </source>
</evidence>
<evidence type="ECO:0000313" key="2">
    <source>
        <dbReference type="EMBL" id="NOU91381.1"/>
    </source>
</evidence>
<sequence>MNEIEQEIHQSLNLAAKNVIMNPHLESRAWNLITSNLKTKKHARAKRGLTIGLLLSVILIVGTAYAESNISKIKLLAFIGHVPIFSKQNATPSSVNPELEQEKRLASERVLNENKVGRVEVEGMSPVPLILPTLPKGYELTEEYGIPGKISQQIREGKLEKTWLQKDGTYSYLASFSKANADPIVIQYSYYTKFQEGGSMELRYETDMVELDGYPVTLTERSSTAWIDLKDGAVLTVHISGPESYNSKIRNDGLKEILKKLNLK</sequence>
<proteinExistence type="predicted"/>
<dbReference type="EMBL" id="WHOC01000196">
    <property type="protein sequence ID" value="NOU91381.1"/>
    <property type="molecule type" value="Genomic_DNA"/>
</dbReference>
<name>A0ABX1ZHN7_9BACL</name>
<keyword evidence="1" id="KW-1133">Transmembrane helix</keyword>
<dbReference type="Proteomes" id="UP000658690">
    <property type="component" value="Unassembled WGS sequence"/>
</dbReference>
<organism evidence="2 3">
    <name type="scientific">Paenibacillus germinis</name>
    <dbReference type="NCBI Taxonomy" id="2654979"/>
    <lineage>
        <taxon>Bacteria</taxon>
        <taxon>Bacillati</taxon>
        <taxon>Bacillota</taxon>
        <taxon>Bacilli</taxon>
        <taxon>Bacillales</taxon>
        <taxon>Paenibacillaceae</taxon>
        <taxon>Paenibacillus</taxon>
    </lineage>
</organism>
<dbReference type="RefSeq" id="WP_171694080.1">
    <property type="nucleotide sequence ID" value="NZ_WHOC01000196.1"/>
</dbReference>
<gene>
    <name evidence="2" type="ORF">GC102_37500</name>
</gene>
<comment type="caution">
    <text evidence="2">The sequence shown here is derived from an EMBL/GenBank/DDBJ whole genome shotgun (WGS) entry which is preliminary data.</text>
</comment>
<keyword evidence="1" id="KW-0812">Transmembrane</keyword>
<keyword evidence="1" id="KW-0472">Membrane</keyword>